<organism evidence="2 3">
    <name type="scientific">Borborobacter arsenicus</name>
    <dbReference type="NCBI Taxonomy" id="1851146"/>
    <lineage>
        <taxon>Bacteria</taxon>
        <taxon>Pseudomonadati</taxon>
        <taxon>Pseudomonadota</taxon>
        <taxon>Alphaproteobacteria</taxon>
        <taxon>Hyphomicrobiales</taxon>
        <taxon>Phyllobacteriaceae</taxon>
        <taxon>Borborobacter</taxon>
    </lineage>
</organism>
<comment type="caution">
    <text evidence="2">The sequence shown here is derived from an EMBL/GenBank/DDBJ whole genome shotgun (WGS) entry which is preliminary data.</text>
</comment>
<keyword evidence="3" id="KW-1185">Reference proteome</keyword>
<accession>A0A432VAD6</accession>
<protein>
    <submittedName>
        <fullName evidence="2">DUF1127 domain-containing protein</fullName>
    </submittedName>
</protein>
<evidence type="ECO:0000259" key="1">
    <source>
        <dbReference type="Pfam" id="PF06568"/>
    </source>
</evidence>
<dbReference type="AlphaFoldDB" id="A0A432VAD6"/>
<proteinExistence type="predicted"/>
<dbReference type="EMBL" id="RKST01000003">
    <property type="protein sequence ID" value="RUM99100.1"/>
    <property type="molecule type" value="Genomic_DNA"/>
</dbReference>
<evidence type="ECO:0000313" key="2">
    <source>
        <dbReference type="EMBL" id="RUM99100.1"/>
    </source>
</evidence>
<gene>
    <name evidence="2" type="ORF">EET67_05565</name>
</gene>
<dbReference type="Proteomes" id="UP000281647">
    <property type="component" value="Unassembled WGS sequence"/>
</dbReference>
<feature type="domain" description="YjiS-like" evidence="1">
    <location>
        <begin position="32"/>
        <end position="62"/>
    </location>
</feature>
<sequence length="97" mass="11130">MTICDEAHETMRIETRPAFAARVIGALSNLYRTWKNRRQFYRLGEMSDAELADIGLVRSDLHFVVDLPFGVDPTTHLNSIVRARTELSVEDMARRAH</sequence>
<name>A0A432VAD6_9HYPH</name>
<dbReference type="OrthoDB" id="7861975at2"/>
<reference evidence="2 3" key="1">
    <citation type="submission" date="2018-11" db="EMBL/GenBank/DDBJ databases">
        <title>Pseudaminobacter arsenicus sp. nov., an arsenic-resistant bacterium isolated from arsenic-rich aquifers.</title>
        <authorList>
            <person name="Mu Y."/>
        </authorList>
    </citation>
    <scope>NUCLEOTIDE SEQUENCE [LARGE SCALE GENOMIC DNA]</scope>
    <source>
        <strain evidence="2 3">CB3</strain>
    </source>
</reference>
<dbReference type="InterPro" id="IPR009506">
    <property type="entry name" value="YjiS-like"/>
</dbReference>
<evidence type="ECO:0000313" key="3">
    <source>
        <dbReference type="Proteomes" id="UP000281647"/>
    </source>
</evidence>
<dbReference type="Pfam" id="PF06568">
    <property type="entry name" value="YjiS-like"/>
    <property type="match status" value="1"/>
</dbReference>
<dbReference type="RefSeq" id="WP_128624604.1">
    <property type="nucleotide sequence ID" value="NZ_ML133508.1"/>
</dbReference>